<proteinExistence type="predicted"/>
<evidence type="ECO:0000256" key="3">
    <source>
        <dbReference type="ARBA" id="ARBA00022692"/>
    </source>
</evidence>
<keyword evidence="3 6" id="KW-0812">Transmembrane</keyword>
<evidence type="ECO:0000313" key="7">
    <source>
        <dbReference type="EMBL" id="GAA4973966.1"/>
    </source>
</evidence>
<dbReference type="Proteomes" id="UP001500466">
    <property type="component" value="Unassembled WGS sequence"/>
</dbReference>
<name>A0ABP9HMH6_9ACTN</name>
<keyword evidence="8" id="KW-1185">Reference proteome</keyword>
<dbReference type="Pfam" id="PF03631">
    <property type="entry name" value="Virul_fac_BrkB"/>
    <property type="match status" value="1"/>
</dbReference>
<evidence type="ECO:0000313" key="8">
    <source>
        <dbReference type="Proteomes" id="UP001500466"/>
    </source>
</evidence>
<evidence type="ECO:0000256" key="1">
    <source>
        <dbReference type="ARBA" id="ARBA00004651"/>
    </source>
</evidence>
<feature type="transmembrane region" description="Helical" evidence="6">
    <location>
        <begin position="141"/>
        <end position="159"/>
    </location>
</feature>
<feature type="transmembrane region" description="Helical" evidence="6">
    <location>
        <begin position="239"/>
        <end position="264"/>
    </location>
</feature>
<organism evidence="7 8">
    <name type="scientific">Yinghuangia aomiensis</name>
    <dbReference type="NCBI Taxonomy" id="676205"/>
    <lineage>
        <taxon>Bacteria</taxon>
        <taxon>Bacillati</taxon>
        <taxon>Actinomycetota</taxon>
        <taxon>Actinomycetes</taxon>
        <taxon>Kitasatosporales</taxon>
        <taxon>Streptomycetaceae</taxon>
        <taxon>Yinghuangia</taxon>
    </lineage>
</organism>
<comment type="caution">
    <text evidence="7">The sequence shown here is derived from an EMBL/GenBank/DDBJ whole genome shotgun (WGS) entry which is preliminary data.</text>
</comment>
<accession>A0ABP9HMH6</accession>
<evidence type="ECO:0000256" key="2">
    <source>
        <dbReference type="ARBA" id="ARBA00022475"/>
    </source>
</evidence>
<feature type="transmembrane region" description="Helical" evidence="6">
    <location>
        <begin position="99"/>
        <end position="120"/>
    </location>
</feature>
<reference evidence="8" key="1">
    <citation type="journal article" date="2019" name="Int. J. Syst. Evol. Microbiol.">
        <title>The Global Catalogue of Microorganisms (GCM) 10K type strain sequencing project: providing services to taxonomists for standard genome sequencing and annotation.</title>
        <authorList>
            <consortium name="The Broad Institute Genomics Platform"/>
            <consortium name="The Broad Institute Genome Sequencing Center for Infectious Disease"/>
            <person name="Wu L."/>
            <person name="Ma J."/>
        </authorList>
    </citation>
    <scope>NUCLEOTIDE SEQUENCE [LARGE SCALE GENOMIC DNA]</scope>
    <source>
        <strain evidence="8">JCM 17986</strain>
    </source>
</reference>
<evidence type="ECO:0000256" key="4">
    <source>
        <dbReference type="ARBA" id="ARBA00022989"/>
    </source>
</evidence>
<keyword evidence="2" id="KW-1003">Cell membrane</keyword>
<feature type="transmembrane region" description="Helical" evidence="6">
    <location>
        <begin position="41"/>
        <end position="63"/>
    </location>
</feature>
<feature type="transmembrane region" description="Helical" evidence="6">
    <location>
        <begin position="165"/>
        <end position="186"/>
    </location>
</feature>
<evidence type="ECO:0000256" key="6">
    <source>
        <dbReference type="SAM" id="Phobius"/>
    </source>
</evidence>
<dbReference type="EMBL" id="BAABHS010000016">
    <property type="protein sequence ID" value="GAA4973966.1"/>
    <property type="molecule type" value="Genomic_DNA"/>
</dbReference>
<comment type="subcellular location">
    <subcellularLocation>
        <location evidence="1">Cell membrane</location>
        <topology evidence="1">Multi-pass membrane protein</topology>
    </subcellularLocation>
</comment>
<keyword evidence="4 6" id="KW-1133">Transmembrane helix</keyword>
<feature type="transmembrane region" description="Helical" evidence="6">
    <location>
        <begin position="198"/>
        <end position="219"/>
    </location>
</feature>
<protein>
    <submittedName>
        <fullName evidence="7">Uncharacterized protein</fullName>
    </submittedName>
</protein>
<dbReference type="InterPro" id="IPR017039">
    <property type="entry name" value="Virul_fac_BrkB"/>
</dbReference>
<gene>
    <name evidence="7" type="ORF">GCM10023205_45660</name>
</gene>
<evidence type="ECO:0000256" key="5">
    <source>
        <dbReference type="ARBA" id="ARBA00023136"/>
    </source>
</evidence>
<keyword evidence="5 6" id="KW-0472">Membrane</keyword>
<sequence>MADAATAGVRARIRTWRKVWRTTFPGRCVGRALDIQITDRMMALAAQAFLALMPLVIVLASAAPTAVGDGMLDWMRSRLGLRGETRTNVQDLTAATSEAGLTVVGCLLVLLSATSFSRALQRVYERAWVLTPGGLRSAWRPLAWIVGIVVYFVVIGLTVKVTHGGAALGVLRTLLVVAGSVALWWWTPFVLLSGRVRWRALVPTAVFTMAGTVVFGQLSARYVPHLLATNERRYGTIGVAFSIESWLVALFAVVIAATVLGAVVAQSAGRVGTWVRGVPDADGWHRTPRRGVGEAA</sequence>
<dbReference type="RefSeq" id="WP_345677478.1">
    <property type="nucleotide sequence ID" value="NZ_BAABHS010000016.1"/>
</dbReference>